<evidence type="ECO:0000256" key="1">
    <source>
        <dbReference type="ARBA" id="ARBA00002442"/>
    </source>
</evidence>
<keyword evidence="5 12" id="KW-0813">Transport</keyword>
<comment type="similarity">
    <text evidence="3 12">Belongs to the CcmB/CycW/HelB family.</text>
</comment>
<evidence type="ECO:0000256" key="10">
    <source>
        <dbReference type="ARBA" id="ARBA00022989"/>
    </source>
</evidence>
<feature type="transmembrane region" description="Helical" evidence="13">
    <location>
        <begin position="21"/>
        <end position="39"/>
    </location>
</feature>
<gene>
    <name evidence="14" type="primary">ccmB</name>
    <name evidence="14" type="ORF">O1D97_17345</name>
</gene>
<evidence type="ECO:0000313" key="14">
    <source>
        <dbReference type="EMBL" id="MCZ2723322.1"/>
    </source>
</evidence>
<evidence type="ECO:0000256" key="9">
    <source>
        <dbReference type="ARBA" id="ARBA00022748"/>
    </source>
</evidence>
<evidence type="ECO:0000256" key="8">
    <source>
        <dbReference type="ARBA" id="ARBA00022692"/>
    </source>
</evidence>
<dbReference type="PANTHER" id="PTHR30070">
    <property type="entry name" value="HEME EXPORTER PROTEIN B"/>
    <property type="match status" value="1"/>
</dbReference>
<evidence type="ECO:0000256" key="13">
    <source>
        <dbReference type="SAM" id="Phobius"/>
    </source>
</evidence>
<evidence type="ECO:0000313" key="15">
    <source>
        <dbReference type="Proteomes" id="UP001149719"/>
    </source>
</evidence>
<evidence type="ECO:0000256" key="7">
    <source>
        <dbReference type="ARBA" id="ARBA00022519"/>
    </source>
</evidence>
<feature type="transmembrane region" description="Helical" evidence="13">
    <location>
        <begin position="78"/>
        <end position="95"/>
    </location>
</feature>
<dbReference type="InterPro" id="IPR026031">
    <property type="entry name" value="Cyt_c_CcmB_bac"/>
</dbReference>
<evidence type="ECO:0000256" key="5">
    <source>
        <dbReference type="ARBA" id="ARBA00022448"/>
    </source>
</evidence>
<dbReference type="Pfam" id="PF03379">
    <property type="entry name" value="CcmB"/>
    <property type="match status" value="1"/>
</dbReference>
<keyword evidence="6 12" id="KW-1003">Cell membrane</keyword>
<keyword evidence="9 12" id="KW-0201">Cytochrome c-type biogenesis</keyword>
<protein>
    <recommendedName>
        <fullName evidence="4 12">Heme exporter protein B</fullName>
    </recommendedName>
</protein>
<feature type="transmembrane region" description="Helical" evidence="13">
    <location>
        <begin position="101"/>
        <end position="121"/>
    </location>
</feature>
<evidence type="ECO:0000256" key="4">
    <source>
        <dbReference type="ARBA" id="ARBA00016452"/>
    </source>
</evidence>
<evidence type="ECO:0000256" key="12">
    <source>
        <dbReference type="PIRNR" id="PIRNR002764"/>
    </source>
</evidence>
<dbReference type="PANTHER" id="PTHR30070:SF1">
    <property type="entry name" value="CYTOCHROME C BIOGENESIS B-RELATED"/>
    <property type="match status" value="1"/>
</dbReference>
<comment type="function">
    <text evidence="1 12">Required for the export of heme to the periplasm for the biogenesis of c-type cytochromes.</text>
</comment>
<keyword evidence="8 13" id="KW-0812">Transmembrane</keyword>
<dbReference type="EMBL" id="JAPUBN010000020">
    <property type="protein sequence ID" value="MCZ2723322.1"/>
    <property type="molecule type" value="Genomic_DNA"/>
</dbReference>
<dbReference type="PRINTS" id="PR01414">
    <property type="entry name" value="CCMBBIOGNSIS"/>
</dbReference>
<keyword evidence="15" id="KW-1185">Reference proteome</keyword>
<organism evidence="14 15">
    <name type="scientific">Marinomonas phaeophyticola</name>
    <dbReference type="NCBI Taxonomy" id="3004091"/>
    <lineage>
        <taxon>Bacteria</taxon>
        <taxon>Pseudomonadati</taxon>
        <taxon>Pseudomonadota</taxon>
        <taxon>Gammaproteobacteria</taxon>
        <taxon>Oceanospirillales</taxon>
        <taxon>Oceanospirillaceae</taxon>
        <taxon>Marinomonas</taxon>
    </lineage>
</organism>
<evidence type="ECO:0000256" key="2">
    <source>
        <dbReference type="ARBA" id="ARBA00004429"/>
    </source>
</evidence>
<dbReference type="InterPro" id="IPR003544">
    <property type="entry name" value="Cyt_c_biogenesis_CcmB"/>
</dbReference>
<keyword evidence="10 13" id="KW-1133">Transmembrane helix</keyword>
<feature type="transmembrane region" description="Helical" evidence="13">
    <location>
        <begin position="45"/>
        <end position="66"/>
    </location>
</feature>
<sequence>MTYFSFTKGELLTLLRRKQDTMNALIFFLMVVILFPLGVSPSPEFLSVAAGGIIWCAASLAILMSVEGMFKEDFNDGCLEQWLVSGLSLPVLILLKVSIHWLIVIVPLLIMAPILAQMLFLPMDIFYVLLQTLILGTPALFLIGTIGSALTVSLRHGAVLMLLIIIPFYLPVIIFSTGAIRAAQSGMLYDGQIAILAAISLASLVVSPIMSAISIKASVS</sequence>
<dbReference type="PIRSF" id="PIRSF002764">
    <property type="entry name" value="CcmB"/>
    <property type="match status" value="1"/>
</dbReference>
<dbReference type="NCBIfam" id="TIGR01190">
    <property type="entry name" value="ccmB"/>
    <property type="match status" value="1"/>
</dbReference>
<feature type="transmembrane region" description="Helical" evidence="13">
    <location>
        <begin position="158"/>
        <end position="181"/>
    </location>
</feature>
<feature type="transmembrane region" description="Helical" evidence="13">
    <location>
        <begin position="193"/>
        <end position="215"/>
    </location>
</feature>
<evidence type="ECO:0000256" key="3">
    <source>
        <dbReference type="ARBA" id="ARBA00010544"/>
    </source>
</evidence>
<evidence type="ECO:0000256" key="11">
    <source>
        <dbReference type="ARBA" id="ARBA00023136"/>
    </source>
</evidence>
<comment type="caution">
    <text evidence="14">The sequence shown here is derived from an EMBL/GenBank/DDBJ whole genome shotgun (WGS) entry which is preliminary data.</text>
</comment>
<dbReference type="Proteomes" id="UP001149719">
    <property type="component" value="Unassembled WGS sequence"/>
</dbReference>
<name>A0ABT4JY55_9GAMM</name>
<dbReference type="RefSeq" id="WP_269127408.1">
    <property type="nucleotide sequence ID" value="NZ_JAPUBN010000020.1"/>
</dbReference>
<proteinExistence type="inferred from homology"/>
<evidence type="ECO:0000256" key="6">
    <source>
        <dbReference type="ARBA" id="ARBA00022475"/>
    </source>
</evidence>
<reference evidence="14" key="1">
    <citation type="submission" date="2022-12" db="EMBL/GenBank/DDBJ databases">
        <title>Marinomonas 15G1-11 sp. nov, isolated from marine algae.</title>
        <authorList>
            <person name="Butt M."/>
            <person name="Choi D.G."/>
            <person name="Kim J.M."/>
            <person name="Lee J.K."/>
            <person name="Baek J.H."/>
            <person name="Jeon C.O."/>
        </authorList>
    </citation>
    <scope>NUCLEOTIDE SEQUENCE</scope>
    <source>
        <strain evidence="14">15G1-11</strain>
    </source>
</reference>
<feature type="transmembrane region" description="Helical" evidence="13">
    <location>
        <begin position="128"/>
        <end position="152"/>
    </location>
</feature>
<keyword evidence="11 12" id="KW-0472">Membrane</keyword>
<accession>A0ABT4JY55</accession>
<keyword evidence="7 12" id="KW-0997">Cell inner membrane</keyword>
<comment type="subcellular location">
    <subcellularLocation>
        <location evidence="2">Cell inner membrane</location>
        <topology evidence="2">Multi-pass membrane protein</topology>
    </subcellularLocation>
</comment>